<dbReference type="GO" id="GO:0005634">
    <property type="term" value="C:nucleus"/>
    <property type="evidence" value="ECO:0007669"/>
    <property type="project" value="UniProtKB-SubCell"/>
</dbReference>
<evidence type="ECO:0000256" key="2">
    <source>
        <dbReference type="ARBA" id="ARBA00023015"/>
    </source>
</evidence>
<feature type="domain" description="K-box" evidence="8">
    <location>
        <begin position="133"/>
        <end position="219"/>
    </location>
</feature>
<evidence type="ECO:0000256" key="6">
    <source>
        <dbReference type="SAM" id="Coils"/>
    </source>
</evidence>
<organism evidence="9 10">
    <name type="scientific">Olea europaea subsp. europaea</name>
    <dbReference type="NCBI Taxonomy" id="158383"/>
    <lineage>
        <taxon>Eukaryota</taxon>
        <taxon>Viridiplantae</taxon>
        <taxon>Streptophyta</taxon>
        <taxon>Embryophyta</taxon>
        <taxon>Tracheophyta</taxon>
        <taxon>Spermatophyta</taxon>
        <taxon>Magnoliopsida</taxon>
        <taxon>eudicotyledons</taxon>
        <taxon>Gunneridae</taxon>
        <taxon>Pentapetalae</taxon>
        <taxon>asterids</taxon>
        <taxon>lamiids</taxon>
        <taxon>Lamiales</taxon>
        <taxon>Oleaceae</taxon>
        <taxon>Oleeae</taxon>
        <taxon>Olea</taxon>
    </lineage>
</organism>
<dbReference type="InterPro" id="IPR050142">
    <property type="entry name" value="MADS-box/MEF2_TF"/>
</dbReference>
<protein>
    <submittedName>
        <fullName evidence="9">MADS box transcription factor, partial</fullName>
    </submittedName>
</protein>
<dbReference type="SMART" id="SM00432">
    <property type="entry name" value="MADS"/>
    <property type="match status" value="1"/>
</dbReference>
<evidence type="ECO:0000256" key="3">
    <source>
        <dbReference type="ARBA" id="ARBA00023125"/>
    </source>
</evidence>
<feature type="coiled-coil region" evidence="6">
    <location>
        <begin position="126"/>
        <end position="160"/>
    </location>
</feature>
<keyword evidence="5" id="KW-0539">Nucleus</keyword>
<evidence type="ECO:0000259" key="8">
    <source>
        <dbReference type="PROSITE" id="PS51297"/>
    </source>
</evidence>
<dbReference type="Pfam" id="PF01486">
    <property type="entry name" value="K-box"/>
    <property type="match status" value="1"/>
</dbReference>
<dbReference type="PANTHER" id="PTHR48019">
    <property type="entry name" value="SERUM RESPONSE FACTOR HOMOLOG"/>
    <property type="match status" value="1"/>
</dbReference>
<keyword evidence="3" id="KW-0238">DNA-binding</keyword>
<feature type="domain" description="MADS-box" evidence="7">
    <location>
        <begin position="50"/>
        <end position="110"/>
    </location>
</feature>
<dbReference type="GO" id="GO:0046983">
    <property type="term" value="F:protein dimerization activity"/>
    <property type="evidence" value="ECO:0007669"/>
    <property type="project" value="InterPro"/>
</dbReference>
<dbReference type="PROSITE" id="PS00350">
    <property type="entry name" value="MADS_BOX_1"/>
    <property type="match status" value="1"/>
</dbReference>
<dbReference type="SUPFAM" id="SSF55455">
    <property type="entry name" value="SRF-like"/>
    <property type="match status" value="1"/>
</dbReference>
<dbReference type="EMBL" id="CACTIH010000033">
    <property type="protein sequence ID" value="CAA2938186.1"/>
    <property type="molecule type" value="Genomic_DNA"/>
</dbReference>
<evidence type="ECO:0000256" key="5">
    <source>
        <dbReference type="ARBA" id="ARBA00023242"/>
    </source>
</evidence>
<dbReference type="InterPro" id="IPR002100">
    <property type="entry name" value="TF_MADSbox"/>
</dbReference>
<keyword evidence="4" id="KW-0804">Transcription</keyword>
<name>A0A8S0PB53_OLEEU</name>
<evidence type="ECO:0000256" key="4">
    <source>
        <dbReference type="ARBA" id="ARBA00023163"/>
    </source>
</evidence>
<evidence type="ECO:0000256" key="1">
    <source>
        <dbReference type="ARBA" id="ARBA00004123"/>
    </source>
</evidence>
<dbReference type="InterPro" id="IPR033896">
    <property type="entry name" value="MEF2-like_N"/>
</dbReference>
<dbReference type="GO" id="GO:0000977">
    <property type="term" value="F:RNA polymerase II transcription regulatory region sequence-specific DNA binding"/>
    <property type="evidence" value="ECO:0007669"/>
    <property type="project" value="InterPro"/>
</dbReference>
<accession>A0A8S0PB53</accession>
<dbReference type="Proteomes" id="UP000594638">
    <property type="component" value="Unassembled WGS sequence"/>
</dbReference>
<dbReference type="Gene3D" id="3.40.1810.10">
    <property type="entry name" value="Transcription factor, MADS-box"/>
    <property type="match status" value="1"/>
</dbReference>
<keyword evidence="10" id="KW-1185">Reference proteome</keyword>
<dbReference type="InterPro" id="IPR036879">
    <property type="entry name" value="TF_MADSbox_sf"/>
</dbReference>
<sequence length="262" mass="30635">MENTITYPPHLHPQTPSLNYHFLNSSLKNINKRRDLEGEGERESWRAEKMGRGKIEIKRIENSSNRQVTYSKRRSGIMKKAKEISVLCDAQVSVIIFNNSGKMHDFCSPSTTLIDLLDQYHKLSGKKLWDAKHEHLDNEINRIKKENDRMQTELRHLSGEDITTSNYKELMVLEEALENGISSLKAKQMEFVPMMRKHNEMLEDENQGLQFKLRQMHLDPMDDQNGLENGDVYHQQGVGDYESQMPFAFRVQPMQPNLQDRF</sequence>
<evidence type="ECO:0000313" key="10">
    <source>
        <dbReference type="Proteomes" id="UP000594638"/>
    </source>
</evidence>
<dbReference type="Pfam" id="PF00319">
    <property type="entry name" value="SRF-TF"/>
    <property type="match status" value="1"/>
</dbReference>
<dbReference type="GO" id="GO:0045944">
    <property type="term" value="P:positive regulation of transcription by RNA polymerase II"/>
    <property type="evidence" value="ECO:0007669"/>
    <property type="project" value="InterPro"/>
</dbReference>
<evidence type="ECO:0000259" key="7">
    <source>
        <dbReference type="PROSITE" id="PS50066"/>
    </source>
</evidence>
<dbReference type="OrthoDB" id="1898716at2759"/>
<reference evidence="9 10" key="1">
    <citation type="submission" date="2019-12" db="EMBL/GenBank/DDBJ databases">
        <authorList>
            <person name="Alioto T."/>
            <person name="Alioto T."/>
            <person name="Gomez Garrido J."/>
        </authorList>
    </citation>
    <scope>NUCLEOTIDE SEQUENCE [LARGE SCALE GENOMIC DNA]</scope>
</reference>
<dbReference type="PRINTS" id="PR00404">
    <property type="entry name" value="MADSDOMAIN"/>
</dbReference>
<dbReference type="PROSITE" id="PS51297">
    <property type="entry name" value="K_BOX"/>
    <property type="match status" value="1"/>
</dbReference>
<dbReference type="Gramene" id="OE9A120953T1">
    <property type="protein sequence ID" value="OE9A120953C1"/>
    <property type="gene ID" value="OE9A120953"/>
</dbReference>
<dbReference type="AlphaFoldDB" id="A0A8S0PB53"/>
<dbReference type="PROSITE" id="PS50066">
    <property type="entry name" value="MADS_BOX_2"/>
    <property type="match status" value="1"/>
</dbReference>
<keyword evidence="2" id="KW-0805">Transcription regulation</keyword>
<gene>
    <name evidence="9" type="ORF">OLEA9_A120953</name>
</gene>
<dbReference type="InterPro" id="IPR002487">
    <property type="entry name" value="TF_Kbox"/>
</dbReference>
<comment type="caution">
    <text evidence="9">The sequence shown here is derived from an EMBL/GenBank/DDBJ whole genome shotgun (WGS) entry which is preliminary data.</text>
</comment>
<dbReference type="GO" id="GO:0003700">
    <property type="term" value="F:DNA-binding transcription factor activity"/>
    <property type="evidence" value="ECO:0007669"/>
    <property type="project" value="InterPro"/>
</dbReference>
<comment type="subcellular location">
    <subcellularLocation>
        <location evidence="1">Nucleus</location>
    </subcellularLocation>
</comment>
<proteinExistence type="predicted"/>
<evidence type="ECO:0000313" key="9">
    <source>
        <dbReference type="EMBL" id="CAA2938186.1"/>
    </source>
</evidence>
<dbReference type="CDD" id="cd00265">
    <property type="entry name" value="MADS_MEF2_like"/>
    <property type="match status" value="1"/>
</dbReference>
<keyword evidence="6" id="KW-0175">Coiled coil</keyword>